<proteinExistence type="predicted"/>
<dbReference type="EMBL" id="RKLO01000006">
    <property type="protein sequence ID" value="RVW00601.1"/>
    <property type="molecule type" value="Genomic_DNA"/>
</dbReference>
<dbReference type="AlphaFoldDB" id="A0A3S3A2H5"/>
<reference evidence="7 8" key="1">
    <citation type="submission" date="2018-11" db="EMBL/GenBank/DDBJ databases">
        <title>Rhodococcus spongicola sp. nov. and Rhodococcus xishaensis sp. nov. from marine sponges.</title>
        <authorList>
            <person name="Li L."/>
            <person name="Lin H.W."/>
        </authorList>
    </citation>
    <scope>NUCLEOTIDE SEQUENCE [LARGE SCALE GENOMIC DNA]</scope>
    <source>
        <strain evidence="7 8">LHW51113</strain>
    </source>
</reference>
<accession>A0A3S3A2H5</accession>
<feature type="transmembrane region" description="Helical" evidence="5">
    <location>
        <begin position="29"/>
        <end position="49"/>
    </location>
</feature>
<keyword evidence="4 5" id="KW-0472">Membrane</keyword>
<dbReference type="OrthoDB" id="582337at2"/>
<comment type="subcellular location">
    <subcellularLocation>
        <location evidence="1">Endomembrane system</location>
        <topology evidence="1">Multi-pass membrane protein</topology>
    </subcellularLocation>
</comment>
<keyword evidence="3 5" id="KW-1133">Transmembrane helix</keyword>
<dbReference type="Pfam" id="PF02656">
    <property type="entry name" value="DUF202"/>
    <property type="match status" value="1"/>
</dbReference>
<evidence type="ECO:0000256" key="3">
    <source>
        <dbReference type="ARBA" id="ARBA00022989"/>
    </source>
</evidence>
<organism evidence="7 8">
    <name type="scientific">Rhodococcus xishaensis</name>
    <dbReference type="NCBI Taxonomy" id="2487364"/>
    <lineage>
        <taxon>Bacteria</taxon>
        <taxon>Bacillati</taxon>
        <taxon>Actinomycetota</taxon>
        <taxon>Actinomycetes</taxon>
        <taxon>Mycobacteriales</taxon>
        <taxon>Nocardiaceae</taxon>
        <taxon>Rhodococcus</taxon>
    </lineage>
</organism>
<feature type="domain" description="DUF202" evidence="6">
    <location>
        <begin position="20"/>
        <end position="85"/>
    </location>
</feature>
<evidence type="ECO:0000313" key="7">
    <source>
        <dbReference type="EMBL" id="RVW00601.1"/>
    </source>
</evidence>
<keyword evidence="2 5" id="KW-0812">Transmembrane</keyword>
<evidence type="ECO:0000256" key="5">
    <source>
        <dbReference type="SAM" id="Phobius"/>
    </source>
</evidence>
<protein>
    <submittedName>
        <fullName evidence="7">DUF202 domain-containing protein</fullName>
    </submittedName>
</protein>
<evidence type="ECO:0000259" key="6">
    <source>
        <dbReference type="Pfam" id="PF02656"/>
    </source>
</evidence>
<feature type="transmembrane region" description="Helical" evidence="5">
    <location>
        <begin position="94"/>
        <end position="118"/>
    </location>
</feature>
<keyword evidence="8" id="KW-1185">Reference proteome</keyword>
<evidence type="ECO:0000256" key="4">
    <source>
        <dbReference type="ARBA" id="ARBA00023136"/>
    </source>
</evidence>
<gene>
    <name evidence="7" type="ORF">EGT50_14725</name>
</gene>
<comment type="caution">
    <text evidence="7">The sequence shown here is derived from an EMBL/GenBank/DDBJ whole genome shotgun (WGS) entry which is preliminary data.</text>
</comment>
<dbReference type="GO" id="GO:0012505">
    <property type="term" value="C:endomembrane system"/>
    <property type="evidence" value="ECO:0007669"/>
    <property type="project" value="UniProtKB-SubCell"/>
</dbReference>
<evidence type="ECO:0000256" key="1">
    <source>
        <dbReference type="ARBA" id="ARBA00004127"/>
    </source>
</evidence>
<sequence length="120" mass="12481">MALRGWRPKAFRVGEDPDPRFSLANERTFLAWIRTGLGLIAGAVGLEAFGGEVASPGIQTALVVGLLVGAVLLVVSAFVRWMGVEAAMRKGGSLPVPAIAALVVFIIAAAGITLLVVVMR</sequence>
<name>A0A3S3A2H5_9NOCA</name>
<evidence type="ECO:0000256" key="2">
    <source>
        <dbReference type="ARBA" id="ARBA00022692"/>
    </source>
</evidence>
<evidence type="ECO:0000313" key="8">
    <source>
        <dbReference type="Proteomes" id="UP000283479"/>
    </source>
</evidence>
<dbReference type="InterPro" id="IPR003807">
    <property type="entry name" value="DUF202"/>
</dbReference>
<dbReference type="RefSeq" id="WP_127955395.1">
    <property type="nucleotide sequence ID" value="NZ_RKLO01000006.1"/>
</dbReference>
<dbReference type="Proteomes" id="UP000283479">
    <property type="component" value="Unassembled WGS sequence"/>
</dbReference>
<feature type="transmembrane region" description="Helical" evidence="5">
    <location>
        <begin position="61"/>
        <end position="82"/>
    </location>
</feature>